<dbReference type="EMBL" id="BAAANY010000029">
    <property type="protein sequence ID" value="GAA1704207.1"/>
    <property type="molecule type" value="Genomic_DNA"/>
</dbReference>
<dbReference type="PANTHER" id="PTHR43463:SF1">
    <property type="entry name" value="NICOTINATE-NUCLEOTIDE--DIMETHYLBENZIMIDAZOLE PHOSPHORIBOSYLTRANSFERASE"/>
    <property type="match status" value="1"/>
</dbReference>
<name>A0ABP4UHX7_9ACTN</name>
<dbReference type="CDD" id="cd02439">
    <property type="entry name" value="DMB-PRT_CobT"/>
    <property type="match status" value="1"/>
</dbReference>
<sequence length="343" mass="34848">MSADQIQDNPFADLAIDLPDLAVLQGQTAAASVADRPYGEMAAGVRWVATVRSGARAPFEQIQAIVLAADHGIAAQRVSTAEPAASTERAKAALSGASTLNLLAEAAGAQLAVIDVGLDSEPLGEPSARRVRRGSGVLGSEDVLTASEVAAAIALGRSLADEYVDAGADLLVPCIIGVGASTPAATLVAAVLGDEPAAMTGRGSGIDDNAWMRKCAAVRDGLRRARSRPADPAGILSAAGGVDIAVVTGLVLQAANRRTPVLLDGVAVLAGALVASEVSYAGTDWWWAPQLGDDPAELKAAEALHLTAPTARLRLRLGDGAGALAVLPLFQSMLRLAARTHSQ</sequence>
<keyword evidence="1" id="KW-0328">Glycosyltransferase</keyword>
<dbReference type="SUPFAM" id="SSF52733">
    <property type="entry name" value="Nicotinate mononucleotide:5,6-dimethylbenzimidazole phosphoribosyltransferase (CobT)"/>
    <property type="match status" value="1"/>
</dbReference>
<dbReference type="InterPro" id="IPR036087">
    <property type="entry name" value="Nict_dMeBzImd_PRibTrfase_sf"/>
</dbReference>
<dbReference type="RefSeq" id="WP_344313777.1">
    <property type="nucleotide sequence ID" value="NZ_BAAANY010000029.1"/>
</dbReference>
<reference evidence="2" key="1">
    <citation type="journal article" date="2019" name="Int. J. Syst. Evol. Microbiol.">
        <title>The Global Catalogue of Microorganisms (GCM) 10K type strain sequencing project: providing services to taxonomists for standard genome sequencing and annotation.</title>
        <authorList>
            <consortium name="The Broad Institute Genomics Platform"/>
            <consortium name="The Broad Institute Genome Sequencing Center for Infectious Disease"/>
            <person name="Wu L."/>
            <person name="Ma J."/>
        </authorList>
    </citation>
    <scope>NUCLEOTIDE SEQUENCE [LARGE SCALE GENOMIC DNA]</scope>
    <source>
        <strain evidence="2">JCM 14718</strain>
    </source>
</reference>
<evidence type="ECO:0000313" key="2">
    <source>
        <dbReference type="Proteomes" id="UP001500618"/>
    </source>
</evidence>
<dbReference type="PANTHER" id="PTHR43463">
    <property type="entry name" value="NICOTINATE-NUCLEOTIDE--DIMETHYLBENZIMIDAZOLE PHOSPHORIBOSYLTRANSFERASE"/>
    <property type="match status" value="1"/>
</dbReference>
<proteinExistence type="predicted"/>
<dbReference type="Pfam" id="PF02277">
    <property type="entry name" value="DBI_PRT"/>
    <property type="match status" value="1"/>
</dbReference>
<dbReference type="Gene3D" id="3.40.50.10210">
    <property type="match status" value="1"/>
</dbReference>
<dbReference type="Proteomes" id="UP001500618">
    <property type="component" value="Unassembled WGS sequence"/>
</dbReference>
<organism evidence="1 2">
    <name type="scientific">Fodinicola feengrottensis</name>
    <dbReference type="NCBI Taxonomy" id="435914"/>
    <lineage>
        <taxon>Bacteria</taxon>
        <taxon>Bacillati</taxon>
        <taxon>Actinomycetota</taxon>
        <taxon>Actinomycetes</taxon>
        <taxon>Mycobacteriales</taxon>
        <taxon>Fodinicola</taxon>
    </lineage>
</organism>
<gene>
    <name evidence="1" type="primary">cobT</name>
    <name evidence="1" type="ORF">GCM10009765_61770</name>
</gene>
<dbReference type="GO" id="GO:0016757">
    <property type="term" value="F:glycosyltransferase activity"/>
    <property type="evidence" value="ECO:0007669"/>
    <property type="project" value="UniProtKB-KW"/>
</dbReference>
<protein>
    <submittedName>
        <fullName evidence="1">Nicotinate-nucleotide--dimethylbenzimidazole phosphoribosyltransferase</fullName>
    </submittedName>
</protein>
<evidence type="ECO:0000313" key="1">
    <source>
        <dbReference type="EMBL" id="GAA1704207.1"/>
    </source>
</evidence>
<keyword evidence="2" id="KW-1185">Reference proteome</keyword>
<keyword evidence="1" id="KW-0808">Transferase</keyword>
<accession>A0ABP4UHX7</accession>
<dbReference type="InterPro" id="IPR003200">
    <property type="entry name" value="Nict_dMeBzImd_PRibTrfase"/>
</dbReference>
<comment type="caution">
    <text evidence="1">The sequence shown here is derived from an EMBL/GenBank/DDBJ whole genome shotgun (WGS) entry which is preliminary data.</text>
</comment>